<comment type="function">
    <text evidence="1">May be involved in a process influencing telomere capping.</text>
</comment>
<evidence type="ECO:0000313" key="10">
    <source>
        <dbReference type="EMBL" id="MDI1488285.1"/>
    </source>
</evidence>
<feature type="region of interest" description="Disordered" evidence="8">
    <location>
        <begin position="58"/>
        <end position="80"/>
    </location>
</feature>
<proteinExistence type="inferred from homology"/>
<dbReference type="Proteomes" id="UP001161017">
    <property type="component" value="Unassembled WGS sequence"/>
</dbReference>
<protein>
    <recommendedName>
        <fullName evidence="5">Restriction of telomere capping protein 4</fullName>
    </recommendedName>
</protein>
<dbReference type="PANTHER" id="PTHR41391:SF1">
    <property type="entry name" value="RESTRICTION OF TELOMERE CAPPING PROTEIN 4"/>
    <property type="match status" value="1"/>
</dbReference>
<sequence>MAASADILGMIEQGEPLHLSGGVATGQGTLPVQMSECKKETSERDPYLIGEPTFLDASRQQDSSFHQDSRPTVSSRRSDVQSDAKCPLCGTVVDKLWYEEITGGRRMTMRQQAAFCRDHKIKSAHEQWRERGFPDIDWSHFDQRLESYHPQIEEMLRGDKPSFYRNVFEDTVRAGKTRTLKQAMLQGADVEDMTPGYYGSRGAKMVVDNIIARFSSKLRRLAGSDKLISAGGVSGYVQAVLAPELAVMLVMDDMRVDEDEAREILRESVDIGNLLNEEEDEVLVATHSDDDHLMLS</sequence>
<dbReference type="AlphaFoldDB" id="A0AA43QPZ1"/>
<evidence type="ECO:0000256" key="4">
    <source>
        <dbReference type="ARBA" id="ARBA00009461"/>
    </source>
</evidence>
<dbReference type="SMART" id="SM01312">
    <property type="entry name" value="RTC4"/>
    <property type="match status" value="1"/>
</dbReference>
<evidence type="ECO:0000256" key="8">
    <source>
        <dbReference type="SAM" id="MobiDB-lite"/>
    </source>
</evidence>
<keyword evidence="7" id="KW-0539">Nucleus</keyword>
<evidence type="ECO:0000259" key="9">
    <source>
        <dbReference type="SMART" id="SM01312"/>
    </source>
</evidence>
<name>A0AA43QPZ1_9LECA</name>
<gene>
    <name evidence="10" type="ORF">OHK93_007559</name>
</gene>
<keyword evidence="6" id="KW-0963">Cytoplasm</keyword>
<dbReference type="PANTHER" id="PTHR41391">
    <property type="entry name" value="RESTRICTION OF TELOMERE CAPPING PROTEIN 4"/>
    <property type="match status" value="1"/>
</dbReference>
<evidence type="ECO:0000256" key="6">
    <source>
        <dbReference type="ARBA" id="ARBA00022490"/>
    </source>
</evidence>
<comment type="subcellular location">
    <subcellularLocation>
        <location evidence="3">Cytoplasm</location>
    </subcellularLocation>
    <subcellularLocation>
        <location evidence="2">Nucleus</location>
    </subcellularLocation>
</comment>
<accession>A0AA43QPZ1</accession>
<feature type="domain" description="Restriction of telomere capping protein 4 C-terminal" evidence="9">
    <location>
        <begin position="155"/>
        <end position="278"/>
    </location>
</feature>
<evidence type="ECO:0000256" key="5">
    <source>
        <dbReference type="ARBA" id="ARBA00015162"/>
    </source>
</evidence>
<dbReference type="GO" id="GO:0005634">
    <property type="term" value="C:nucleus"/>
    <property type="evidence" value="ECO:0007669"/>
    <property type="project" value="UniProtKB-SubCell"/>
</dbReference>
<comment type="caution">
    <text evidence="10">The sequence shown here is derived from an EMBL/GenBank/DDBJ whole genome shotgun (WGS) entry which is preliminary data.</text>
</comment>
<evidence type="ECO:0000313" key="11">
    <source>
        <dbReference type="Proteomes" id="UP001161017"/>
    </source>
</evidence>
<dbReference type="InterPro" id="IPR028094">
    <property type="entry name" value="RTC4_C"/>
</dbReference>
<evidence type="ECO:0000256" key="7">
    <source>
        <dbReference type="ARBA" id="ARBA00023242"/>
    </source>
</evidence>
<feature type="compositionally biased region" description="Polar residues" evidence="8">
    <location>
        <begin position="58"/>
        <end position="75"/>
    </location>
</feature>
<organism evidence="10 11">
    <name type="scientific">Ramalina farinacea</name>
    <dbReference type="NCBI Taxonomy" id="258253"/>
    <lineage>
        <taxon>Eukaryota</taxon>
        <taxon>Fungi</taxon>
        <taxon>Dikarya</taxon>
        <taxon>Ascomycota</taxon>
        <taxon>Pezizomycotina</taxon>
        <taxon>Lecanoromycetes</taxon>
        <taxon>OSLEUM clade</taxon>
        <taxon>Lecanoromycetidae</taxon>
        <taxon>Lecanorales</taxon>
        <taxon>Lecanorineae</taxon>
        <taxon>Ramalinaceae</taxon>
        <taxon>Ramalina</taxon>
    </lineage>
</organism>
<evidence type="ECO:0000256" key="3">
    <source>
        <dbReference type="ARBA" id="ARBA00004496"/>
    </source>
</evidence>
<comment type="similarity">
    <text evidence="4">Belongs to the RTC4 family.</text>
</comment>
<dbReference type="GO" id="GO:0005737">
    <property type="term" value="C:cytoplasm"/>
    <property type="evidence" value="ECO:0007669"/>
    <property type="project" value="UniProtKB-SubCell"/>
</dbReference>
<dbReference type="Pfam" id="PF14474">
    <property type="entry name" value="RTC4"/>
    <property type="match status" value="1"/>
</dbReference>
<evidence type="ECO:0000256" key="2">
    <source>
        <dbReference type="ARBA" id="ARBA00004123"/>
    </source>
</evidence>
<reference evidence="10" key="1">
    <citation type="journal article" date="2023" name="Genome Biol. Evol.">
        <title>First Whole Genome Sequence and Flow Cytometry Genome Size Data for the Lichen-Forming Fungus Ramalina farinacea (Ascomycota).</title>
        <authorList>
            <person name="Llewellyn T."/>
            <person name="Mian S."/>
            <person name="Hill R."/>
            <person name="Leitch I.J."/>
            <person name="Gaya E."/>
        </authorList>
    </citation>
    <scope>NUCLEOTIDE SEQUENCE</scope>
    <source>
        <strain evidence="10">LIQ254RAFAR</strain>
    </source>
</reference>
<evidence type="ECO:0000256" key="1">
    <source>
        <dbReference type="ARBA" id="ARBA00002738"/>
    </source>
</evidence>
<keyword evidence="11" id="KW-1185">Reference proteome</keyword>
<dbReference type="InterPro" id="IPR039024">
    <property type="entry name" value="RTC4"/>
</dbReference>
<dbReference type="EMBL" id="JAPUFD010000007">
    <property type="protein sequence ID" value="MDI1488285.1"/>
    <property type="molecule type" value="Genomic_DNA"/>
</dbReference>